<evidence type="ECO:0000313" key="3">
    <source>
        <dbReference type="Proteomes" id="UP000231581"/>
    </source>
</evidence>
<dbReference type="Pfam" id="PF14885">
    <property type="entry name" value="GHL15"/>
    <property type="match status" value="1"/>
</dbReference>
<dbReference type="SUPFAM" id="SSF69318">
    <property type="entry name" value="Integrin alpha N-terminal domain"/>
    <property type="match status" value="1"/>
</dbReference>
<evidence type="ECO:0000313" key="2">
    <source>
        <dbReference type="EMBL" id="PIP60363.1"/>
    </source>
</evidence>
<dbReference type="InterPro" id="IPR028994">
    <property type="entry name" value="Integrin_alpha_N"/>
</dbReference>
<comment type="caution">
    <text evidence="2">The sequence shown here is derived from an EMBL/GenBank/DDBJ whole genome shotgun (WGS) entry which is preliminary data.</text>
</comment>
<dbReference type="Gene3D" id="3.20.20.70">
    <property type="entry name" value="Aldolase class I"/>
    <property type="match status" value="1"/>
</dbReference>
<sequence>MKRMIAILAVLAVIGTGLYPAAVFATQDGSPKILNLYLGYQITDKAAQELSKWDIVVLDMDQQFQFPEQIRKIRSLNPQIKILAYVSAGEIADARFRGDPRSPGRKLANSIPGVWFLKRPDGSHATWWPGAYAMNATNLGPTYKGKRWNTFLGPFIRDEMMSTGLWDGVFLDAAYEQVTGFFGPNLDPDLNGVANPSKQNDEAYHEGMTILINNVRSAIGNDKLILNNSSAAYASVTNGTLFENFPRYGWASPFSELRTALSKNRNPKISTINTNTNNKEQPTDYRLMRLGLTSSLLADAFFSFDAGDAGHQRTWWYDEYAAIIGEPRLGAKVVSGSVSKTTPAVWWREYTQGLAIANPTNKAVQLDLPGEFEKVSGQQDRATNDGSIVKSVTVPAQDGIVLLRRGEALDIYGSGYTNGAFMQVYNQKGERLRNAFFASRSDIPGGATVLEADIDIDGQPDTAFAKDGLLTVRFGNGITRTVRPYGKNYKGGIALAVGQTDGTLAQELILTPTGPNVASTVLILNTQLHIVTKWLAYLPNFRGGSSVAIGDIDEDDKREIFTAPGLGGGPHIRSFKTDGAIWSGGFFAFGSDQRGGANIAVGDVDGDGYDDVVVGSGPGTDPVLRVYDGKRNLKYEFTPVGVTRETGVKPVVVDMNADGQAEILISSLPF</sequence>
<keyword evidence="1" id="KW-0732">Signal</keyword>
<dbReference type="InterPro" id="IPR013517">
    <property type="entry name" value="FG-GAP"/>
</dbReference>
<dbReference type="InterPro" id="IPR029455">
    <property type="entry name" value="GHL15"/>
</dbReference>
<accession>A0A2H0BRR3</accession>
<protein>
    <submittedName>
        <fullName evidence="2">Uncharacterized protein</fullName>
    </submittedName>
</protein>
<reference evidence="2 3" key="1">
    <citation type="submission" date="2017-09" db="EMBL/GenBank/DDBJ databases">
        <title>Depth-based differentiation of microbial function through sediment-hosted aquifers and enrichment of novel symbionts in the deep terrestrial subsurface.</title>
        <authorList>
            <person name="Probst A.J."/>
            <person name="Ladd B."/>
            <person name="Jarett J.K."/>
            <person name="Geller-Mcgrath D.E."/>
            <person name="Sieber C.M."/>
            <person name="Emerson J.B."/>
            <person name="Anantharaman K."/>
            <person name="Thomas B.C."/>
            <person name="Malmstrom R."/>
            <person name="Stieglmeier M."/>
            <person name="Klingl A."/>
            <person name="Woyke T."/>
            <person name="Ryan C.M."/>
            <person name="Banfield J.F."/>
        </authorList>
    </citation>
    <scope>NUCLEOTIDE SEQUENCE [LARGE SCALE GENOMIC DNA]</scope>
    <source>
        <strain evidence="2">CG22_combo_CG10-13_8_21_14_all_47_17</strain>
    </source>
</reference>
<organism evidence="2 3">
    <name type="scientific">Candidatus Uhrbacteria bacterium CG22_combo_CG10-13_8_21_14_all_47_17</name>
    <dbReference type="NCBI Taxonomy" id="1975041"/>
    <lineage>
        <taxon>Bacteria</taxon>
        <taxon>Candidatus Uhriibacteriota</taxon>
    </lineage>
</organism>
<dbReference type="InterPro" id="IPR013785">
    <property type="entry name" value="Aldolase_TIM"/>
</dbReference>
<dbReference type="Pfam" id="PF13517">
    <property type="entry name" value="FG-GAP_3"/>
    <property type="match status" value="1"/>
</dbReference>
<dbReference type="EMBL" id="PCSZ01000067">
    <property type="protein sequence ID" value="PIP60363.1"/>
    <property type="molecule type" value="Genomic_DNA"/>
</dbReference>
<evidence type="ECO:0000256" key="1">
    <source>
        <dbReference type="ARBA" id="ARBA00022729"/>
    </source>
</evidence>
<dbReference type="AlphaFoldDB" id="A0A2H0BRR3"/>
<proteinExistence type="predicted"/>
<dbReference type="Gene3D" id="2.130.10.130">
    <property type="entry name" value="Integrin alpha, N-terminal"/>
    <property type="match status" value="1"/>
</dbReference>
<gene>
    <name evidence="2" type="ORF">COX00_03500</name>
</gene>
<dbReference type="Proteomes" id="UP000231581">
    <property type="component" value="Unassembled WGS sequence"/>
</dbReference>
<name>A0A2H0BRR3_9BACT</name>